<dbReference type="NCBIfam" id="TIGR01313">
    <property type="entry name" value="therm_gnt_kin"/>
    <property type="match status" value="1"/>
</dbReference>
<evidence type="ECO:0000256" key="9">
    <source>
        <dbReference type="ARBA" id="ARBA00048090"/>
    </source>
</evidence>
<sequence length="177" mass="18592">MTLTTPPARRPIAVVMGVSGSGKTTVGQELAARLGVPYADADEFHPPANIAKMSAGVPLDDTDRAPWLRAIAGWLADHRGTGAVVSCSALKRRYRDVLRAPVGHLPFLHLDGDPGVVAQRVAGRPGHFMPASLVASQFADLEPLGSDEEGMVADLAAPVDDVVARFTAYLSDHPVPA</sequence>
<comment type="pathway">
    <text evidence="1">Carbohydrate acid metabolism.</text>
</comment>
<keyword evidence="7 10" id="KW-0067">ATP-binding</keyword>
<keyword evidence="8" id="KW-0311">Gluconate utilization</keyword>
<dbReference type="AlphaFoldDB" id="A0A542Z9N2"/>
<dbReference type="GO" id="GO:0005524">
    <property type="term" value="F:ATP binding"/>
    <property type="evidence" value="ECO:0007669"/>
    <property type="project" value="UniProtKB-KW"/>
</dbReference>
<dbReference type="InterPro" id="IPR006001">
    <property type="entry name" value="Therm_gnt_kin"/>
</dbReference>
<evidence type="ECO:0000256" key="5">
    <source>
        <dbReference type="ARBA" id="ARBA00022741"/>
    </source>
</evidence>
<comment type="similarity">
    <text evidence="2 10">Belongs to the gluconokinase GntK/GntV family.</text>
</comment>
<evidence type="ECO:0000256" key="10">
    <source>
        <dbReference type="RuleBase" id="RU363066"/>
    </source>
</evidence>
<dbReference type="GO" id="GO:0046316">
    <property type="term" value="F:gluconokinase activity"/>
    <property type="evidence" value="ECO:0007669"/>
    <property type="project" value="UniProtKB-EC"/>
</dbReference>
<dbReference type="PANTHER" id="PTHR43442">
    <property type="entry name" value="GLUCONOKINASE-RELATED"/>
    <property type="match status" value="1"/>
</dbReference>
<evidence type="ECO:0000256" key="4">
    <source>
        <dbReference type="ARBA" id="ARBA00022679"/>
    </source>
</evidence>
<evidence type="ECO:0000313" key="12">
    <source>
        <dbReference type="Proteomes" id="UP000319514"/>
    </source>
</evidence>
<keyword evidence="12" id="KW-1185">Reference proteome</keyword>
<proteinExistence type="inferred from homology"/>
<dbReference type="CDD" id="cd02021">
    <property type="entry name" value="GntK"/>
    <property type="match status" value="1"/>
</dbReference>
<dbReference type="InterPro" id="IPR027417">
    <property type="entry name" value="P-loop_NTPase"/>
</dbReference>
<dbReference type="RefSeq" id="WP_221632679.1">
    <property type="nucleotide sequence ID" value="NZ_BAAAKX010000014.1"/>
</dbReference>
<dbReference type="PANTHER" id="PTHR43442:SF3">
    <property type="entry name" value="GLUCONOKINASE-RELATED"/>
    <property type="match status" value="1"/>
</dbReference>
<evidence type="ECO:0000256" key="3">
    <source>
        <dbReference type="ARBA" id="ARBA00012054"/>
    </source>
</evidence>
<reference evidence="11 12" key="1">
    <citation type="submission" date="2019-06" db="EMBL/GenBank/DDBJ databases">
        <title>Sequencing the genomes of 1000 actinobacteria strains.</title>
        <authorList>
            <person name="Klenk H.-P."/>
        </authorList>
    </citation>
    <scope>NUCLEOTIDE SEQUENCE [LARGE SCALE GENOMIC DNA]</scope>
    <source>
        <strain evidence="11 12">DSM 18082</strain>
    </source>
</reference>
<accession>A0A542Z9N2</accession>
<dbReference type="InterPro" id="IPR031322">
    <property type="entry name" value="Shikimate/glucono_kinase"/>
</dbReference>
<keyword evidence="6 10" id="KW-0418">Kinase</keyword>
<evidence type="ECO:0000256" key="2">
    <source>
        <dbReference type="ARBA" id="ARBA00008420"/>
    </source>
</evidence>
<dbReference type="SUPFAM" id="SSF52540">
    <property type="entry name" value="P-loop containing nucleoside triphosphate hydrolases"/>
    <property type="match status" value="1"/>
</dbReference>
<dbReference type="EMBL" id="VFOQ01000002">
    <property type="protein sequence ID" value="TQL57036.1"/>
    <property type="molecule type" value="Genomic_DNA"/>
</dbReference>
<evidence type="ECO:0000256" key="8">
    <source>
        <dbReference type="ARBA" id="ARBA00023064"/>
    </source>
</evidence>
<evidence type="ECO:0000256" key="7">
    <source>
        <dbReference type="ARBA" id="ARBA00022840"/>
    </source>
</evidence>
<gene>
    <name evidence="11" type="ORF">FB474_3808</name>
</gene>
<dbReference type="Pfam" id="PF01202">
    <property type="entry name" value="SKI"/>
    <property type="match status" value="1"/>
</dbReference>
<name>A0A542Z9N2_9MICO</name>
<keyword evidence="5 10" id="KW-0547">Nucleotide-binding</keyword>
<dbReference type="Proteomes" id="UP000319514">
    <property type="component" value="Unassembled WGS sequence"/>
</dbReference>
<comment type="catalytic activity">
    <reaction evidence="9 10">
        <text>D-gluconate + ATP = 6-phospho-D-gluconate + ADP + H(+)</text>
        <dbReference type="Rhea" id="RHEA:19433"/>
        <dbReference type="ChEBI" id="CHEBI:15378"/>
        <dbReference type="ChEBI" id="CHEBI:18391"/>
        <dbReference type="ChEBI" id="CHEBI:30616"/>
        <dbReference type="ChEBI" id="CHEBI:58759"/>
        <dbReference type="ChEBI" id="CHEBI:456216"/>
        <dbReference type="EC" id="2.7.1.12"/>
    </reaction>
</comment>
<dbReference type="Gene3D" id="3.40.50.300">
    <property type="entry name" value="P-loop containing nucleotide triphosphate hydrolases"/>
    <property type="match status" value="1"/>
</dbReference>
<dbReference type="GO" id="GO:0005737">
    <property type="term" value="C:cytoplasm"/>
    <property type="evidence" value="ECO:0007669"/>
    <property type="project" value="TreeGrafter"/>
</dbReference>
<dbReference type="FunFam" id="3.40.50.300:FF:000522">
    <property type="entry name" value="Gluconokinase"/>
    <property type="match status" value="1"/>
</dbReference>
<dbReference type="GO" id="GO:0019521">
    <property type="term" value="P:D-gluconate metabolic process"/>
    <property type="evidence" value="ECO:0007669"/>
    <property type="project" value="UniProtKB-KW"/>
</dbReference>
<organism evidence="11 12">
    <name type="scientific">Oryzihumus leptocrescens</name>
    <dbReference type="NCBI Taxonomy" id="297536"/>
    <lineage>
        <taxon>Bacteria</taxon>
        <taxon>Bacillati</taxon>
        <taxon>Actinomycetota</taxon>
        <taxon>Actinomycetes</taxon>
        <taxon>Micrococcales</taxon>
        <taxon>Intrasporangiaceae</taxon>
        <taxon>Oryzihumus</taxon>
    </lineage>
</organism>
<evidence type="ECO:0000256" key="1">
    <source>
        <dbReference type="ARBA" id="ARBA00004761"/>
    </source>
</evidence>
<dbReference type="EC" id="2.7.1.12" evidence="3 10"/>
<protein>
    <recommendedName>
        <fullName evidence="3 10">Gluconokinase</fullName>
        <ecNumber evidence="3 10">2.7.1.12</ecNumber>
    </recommendedName>
</protein>
<comment type="caution">
    <text evidence="11">The sequence shown here is derived from an EMBL/GenBank/DDBJ whole genome shotgun (WGS) entry which is preliminary data.</text>
</comment>
<evidence type="ECO:0000256" key="6">
    <source>
        <dbReference type="ARBA" id="ARBA00022777"/>
    </source>
</evidence>
<keyword evidence="4 10" id="KW-0808">Transferase</keyword>
<evidence type="ECO:0000313" key="11">
    <source>
        <dbReference type="EMBL" id="TQL57036.1"/>
    </source>
</evidence>